<protein>
    <submittedName>
        <fullName evidence="2">Uncharacterized protein</fullName>
    </submittedName>
</protein>
<evidence type="ECO:0000313" key="3">
    <source>
        <dbReference type="Proteomes" id="UP001295684"/>
    </source>
</evidence>
<comment type="caution">
    <text evidence="2">The sequence shown here is derived from an EMBL/GenBank/DDBJ whole genome shotgun (WGS) entry which is preliminary data.</text>
</comment>
<keyword evidence="1" id="KW-0472">Membrane</keyword>
<reference evidence="2" key="1">
    <citation type="submission" date="2023-07" db="EMBL/GenBank/DDBJ databases">
        <authorList>
            <consortium name="AG Swart"/>
            <person name="Singh M."/>
            <person name="Singh A."/>
            <person name="Seah K."/>
            <person name="Emmerich C."/>
        </authorList>
    </citation>
    <scope>NUCLEOTIDE SEQUENCE</scope>
    <source>
        <strain evidence="2">DP1</strain>
    </source>
</reference>
<dbReference type="EMBL" id="CAMPGE010021557">
    <property type="protein sequence ID" value="CAI2379702.1"/>
    <property type="molecule type" value="Genomic_DNA"/>
</dbReference>
<keyword evidence="1" id="KW-0812">Transmembrane</keyword>
<evidence type="ECO:0000256" key="1">
    <source>
        <dbReference type="SAM" id="Phobius"/>
    </source>
</evidence>
<sequence length="53" mass="6451">MKNQHQQQRLQYICAKSTIKLISSFKLLLLLMHFIKTVNLNHLKLWCILRPFR</sequence>
<dbReference type="AlphaFoldDB" id="A0AAD2D457"/>
<proteinExistence type="predicted"/>
<feature type="transmembrane region" description="Helical" evidence="1">
    <location>
        <begin position="12"/>
        <end position="35"/>
    </location>
</feature>
<dbReference type="Proteomes" id="UP001295684">
    <property type="component" value="Unassembled WGS sequence"/>
</dbReference>
<accession>A0AAD2D457</accession>
<keyword evidence="1" id="KW-1133">Transmembrane helix</keyword>
<organism evidence="2 3">
    <name type="scientific">Euplotes crassus</name>
    <dbReference type="NCBI Taxonomy" id="5936"/>
    <lineage>
        <taxon>Eukaryota</taxon>
        <taxon>Sar</taxon>
        <taxon>Alveolata</taxon>
        <taxon>Ciliophora</taxon>
        <taxon>Intramacronucleata</taxon>
        <taxon>Spirotrichea</taxon>
        <taxon>Hypotrichia</taxon>
        <taxon>Euplotida</taxon>
        <taxon>Euplotidae</taxon>
        <taxon>Moneuplotes</taxon>
    </lineage>
</organism>
<gene>
    <name evidence="2" type="ORF">ECRASSUSDP1_LOCUS21115</name>
</gene>
<name>A0AAD2D457_EUPCR</name>
<evidence type="ECO:0000313" key="2">
    <source>
        <dbReference type="EMBL" id="CAI2379702.1"/>
    </source>
</evidence>
<keyword evidence="3" id="KW-1185">Reference proteome</keyword>